<dbReference type="Proteomes" id="UP000003900">
    <property type="component" value="Unassembled WGS sequence"/>
</dbReference>
<sequence length="75" mass="8460">MLIKPDGLPEDYVFSKAEVKQPILPNGYTYSAAFGMKTLKWQDKEKGIEYRVSVNKSSPLGKKELLPIAEAMIQE</sequence>
<keyword evidence="2" id="KW-1185">Reference proteome</keyword>
<name>H3SP81_9BACL</name>
<reference evidence="1 2" key="1">
    <citation type="journal article" date="2012" name="J. Bacteriol.">
        <title>Genome Sequence of the Pattern-Forming Social Bacterium Paenibacillus dendritiformis C454 Chiral Morphotype.</title>
        <authorList>
            <person name="Sirota-Madi A."/>
            <person name="Olender T."/>
            <person name="Helman Y."/>
            <person name="Brainis I."/>
            <person name="Finkelshtein A."/>
            <person name="Roth D."/>
            <person name="Hagai E."/>
            <person name="Leshkowitz D."/>
            <person name="Brodsky L."/>
            <person name="Galatenko V."/>
            <person name="Nikolaev V."/>
            <person name="Gutnick D.L."/>
            <person name="Lancet D."/>
            <person name="Ben-Jacob E."/>
        </authorList>
    </citation>
    <scope>NUCLEOTIDE SEQUENCE [LARGE SCALE GENOMIC DNA]</scope>
    <source>
        <strain evidence="1 2">C454</strain>
    </source>
</reference>
<accession>H3SP81</accession>
<dbReference type="PATRIC" id="fig|1131935.3.peg.5576"/>
<proteinExistence type="predicted"/>
<dbReference type="OrthoDB" id="2583157at2"/>
<evidence type="ECO:0000313" key="2">
    <source>
        <dbReference type="Proteomes" id="UP000003900"/>
    </source>
</evidence>
<dbReference type="STRING" id="1131935.PDENDC454_26958"/>
<dbReference type="RefSeq" id="WP_006679856.1">
    <property type="nucleotide sequence ID" value="NZ_AHKH01000179.1"/>
</dbReference>
<organism evidence="1 2">
    <name type="scientific">Paenibacillus dendritiformis C454</name>
    <dbReference type="NCBI Taxonomy" id="1131935"/>
    <lineage>
        <taxon>Bacteria</taxon>
        <taxon>Bacillati</taxon>
        <taxon>Bacillota</taxon>
        <taxon>Bacilli</taxon>
        <taxon>Bacillales</taxon>
        <taxon>Paenibacillaceae</taxon>
        <taxon>Paenibacillus</taxon>
    </lineage>
</organism>
<gene>
    <name evidence="1" type="ORF">PDENDC454_26958</name>
</gene>
<protein>
    <submittedName>
        <fullName evidence="1">Uncharacterized protein</fullName>
    </submittedName>
</protein>
<comment type="caution">
    <text evidence="1">The sequence shown here is derived from an EMBL/GenBank/DDBJ whole genome shotgun (WGS) entry which is preliminary data.</text>
</comment>
<dbReference type="AlphaFoldDB" id="H3SP81"/>
<evidence type="ECO:0000313" key="1">
    <source>
        <dbReference type="EMBL" id="EHQ59103.1"/>
    </source>
</evidence>
<dbReference type="EMBL" id="AHKH01000179">
    <property type="protein sequence ID" value="EHQ59103.1"/>
    <property type="molecule type" value="Genomic_DNA"/>
</dbReference>